<sequence>MKLVNNQKPHPTLCQAHAIVSGGHPRAATLRGILAKYKIRIDDPDNGCWLPNNTEAKKN</sequence>
<organism evidence="1 2">
    <name type="scientific">Sessilibacter corallicola</name>
    <dbReference type="NCBI Taxonomy" id="2904075"/>
    <lineage>
        <taxon>Bacteria</taxon>
        <taxon>Pseudomonadati</taxon>
        <taxon>Pseudomonadota</taxon>
        <taxon>Gammaproteobacteria</taxon>
        <taxon>Cellvibrionales</taxon>
        <taxon>Cellvibrionaceae</taxon>
        <taxon>Sessilibacter</taxon>
    </lineage>
</organism>
<protein>
    <submittedName>
        <fullName evidence="1">Uncharacterized protein</fullName>
    </submittedName>
</protein>
<proteinExistence type="predicted"/>
<evidence type="ECO:0000313" key="1">
    <source>
        <dbReference type="EMBL" id="GAA6167826.1"/>
    </source>
</evidence>
<dbReference type="Pfam" id="PF14412">
    <property type="entry name" value="AHH"/>
    <property type="match status" value="1"/>
</dbReference>
<keyword evidence="2" id="KW-1185">Reference proteome</keyword>
<dbReference type="InterPro" id="IPR032871">
    <property type="entry name" value="AHH_dom_containing"/>
</dbReference>
<accession>A0ABQ0A844</accession>
<gene>
    <name evidence="1" type="ORF">NBRC116591_16360</name>
</gene>
<comment type="caution">
    <text evidence="1">The sequence shown here is derived from an EMBL/GenBank/DDBJ whole genome shotgun (WGS) entry which is preliminary data.</text>
</comment>
<dbReference type="EMBL" id="BAABWN010000004">
    <property type="protein sequence ID" value="GAA6167826.1"/>
    <property type="molecule type" value="Genomic_DNA"/>
</dbReference>
<dbReference type="Proteomes" id="UP001465153">
    <property type="component" value="Unassembled WGS sequence"/>
</dbReference>
<dbReference type="RefSeq" id="WP_353302471.1">
    <property type="nucleotide sequence ID" value="NZ_BAABWN010000004.1"/>
</dbReference>
<evidence type="ECO:0000313" key="2">
    <source>
        <dbReference type="Proteomes" id="UP001465153"/>
    </source>
</evidence>
<reference evidence="1 2" key="1">
    <citation type="submission" date="2024-04" db="EMBL/GenBank/DDBJ databases">
        <title>Draft genome sequence of Sessilibacter corallicola NBRC 116591.</title>
        <authorList>
            <person name="Miyakawa T."/>
            <person name="Kusuya Y."/>
            <person name="Miura T."/>
        </authorList>
    </citation>
    <scope>NUCLEOTIDE SEQUENCE [LARGE SCALE GENOMIC DNA]</scope>
    <source>
        <strain evidence="1 2">KU-00831-HH</strain>
    </source>
</reference>
<name>A0ABQ0A844_9GAMM</name>